<accession>A0A9W9MUJ3</accession>
<evidence type="ECO:0000256" key="1">
    <source>
        <dbReference type="ARBA" id="ARBA00022801"/>
    </source>
</evidence>
<sequence length="305" mass="33175">MTTKRDDVFISSTRKKDKIAVTIYRPKTWNSPMPVIVMGAGIGAIKAGGLSPFAAAFNSAGYAAVTFDYLGFGASEGYPRNLLNVSDQRHDFRDVLAWVRAAGQKDWANDSNIVVWGSSFGGMHVTELMIEDHSLRAGIAQCPLVDGLAGSMHMPVMRSLQLTATAIADVVCSFLGAKEPRYIDLTSDGSTLAFMASPEVVEGWARIAPENGEDWPNVLAARSLFSIVASRPMLRIDQSVRPYLIVLPTWDHEASLDAAEECVRRAPFGEGLRVGGGHFDLYDGGPSFEANVKGQLDFLRRVFSK</sequence>
<evidence type="ECO:0000313" key="3">
    <source>
        <dbReference type="EMBL" id="KAJ5207751.1"/>
    </source>
</evidence>
<dbReference type="GO" id="GO:0017000">
    <property type="term" value="P:antibiotic biosynthetic process"/>
    <property type="evidence" value="ECO:0007669"/>
    <property type="project" value="UniProtKB-ARBA"/>
</dbReference>
<comment type="caution">
    <text evidence="3">The sequence shown here is derived from an EMBL/GenBank/DDBJ whole genome shotgun (WGS) entry which is preliminary data.</text>
</comment>
<dbReference type="InterPro" id="IPR029058">
    <property type="entry name" value="AB_hydrolase_fold"/>
</dbReference>
<evidence type="ECO:0000313" key="4">
    <source>
        <dbReference type="Proteomes" id="UP001150942"/>
    </source>
</evidence>
<dbReference type="Gene3D" id="3.40.50.1820">
    <property type="entry name" value="alpha/beta hydrolase"/>
    <property type="match status" value="1"/>
</dbReference>
<dbReference type="PANTHER" id="PTHR22946:SF9">
    <property type="entry name" value="POLYKETIDE TRANSFERASE AF380"/>
    <property type="match status" value="1"/>
</dbReference>
<dbReference type="Proteomes" id="UP001150942">
    <property type="component" value="Unassembled WGS sequence"/>
</dbReference>
<dbReference type="OrthoDB" id="2498029at2759"/>
<reference evidence="3" key="1">
    <citation type="submission" date="2022-11" db="EMBL/GenBank/DDBJ databases">
        <authorList>
            <person name="Petersen C."/>
        </authorList>
    </citation>
    <scope>NUCLEOTIDE SEQUENCE</scope>
    <source>
        <strain evidence="3">IBT 20477</strain>
    </source>
</reference>
<dbReference type="EMBL" id="JAPQKQ010000002">
    <property type="protein sequence ID" value="KAJ5207751.1"/>
    <property type="molecule type" value="Genomic_DNA"/>
</dbReference>
<dbReference type="GO" id="GO:0016788">
    <property type="term" value="F:hydrolase activity, acting on ester bonds"/>
    <property type="evidence" value="ECO:0007669"/>
    <property type="project" value="UniProtKB-ARBA"/>
</dbReference>
<dbReference type="SUPFAM" id="SSF53474">
    <property type="entry name" value="alpha/beta-Hydrolases"/>
    <property type="match status" value="1"/>
</dbReference>
<dbReference type="InterPro" id="IPR050261">
    <property type="entry name" value="FrsA_esterase"/>
</dbReference>
<name>A0A9W9MUJ3_9EURO</name>
<organism evidence="3 4">
    <name type="scientific">Penicillium cf. viridicatum</name>
    <dbReference type="NCBI Taxonomy" id="2972119"/>
    <lineage>
        <taxon>Eukaryota</taxon>
        <taxon>Fungi</taxon>
        <taxon>Dikarya</taxon>
        <taxon>Ascomycota</taxon>
        <taxon>Pezizomycotina</taxon>
        <taxon>Eurotiomycetes</taxon>
        <taxon>Eurotiomycetidae</taxon>
        <taxon>Eurotiales</taxon>
        <taxon>Aspergillaceae</taxon>
        <taxon>Penicillium</taxon>
    </lineage>
</organism>
<dbReference type="GO" id="GO:0072330">
    <property type="term" value="P:monocarboxylic acid biosynthetic process"/>
    <property type="evidence" value="ECO:0007669"/>
    <property type="project" value="UniProtKB-ARBA"/>
</dbReference>
<dbReference type="InterPro" id="IPR000383">
    <property type="entry name" value="Xaa-Pro-like_dom"/>
</dbReference>
<dbReference type="PANTHER" id="PTHR22946">
    <property type="entry name" value="DIENELACTONE HYDROLASE DOMAIN-CONTAINING PROTEIN-RELATED"/>
    <property type="match status" value="1"/>
</dbReference>
<proteinExistence type="predicted"/>
<evidence type="ECO:0000259" key="2">
    <source>
        <dbReference type="Pfam" id="PF02129"/>
    </source>
</evidence>
<feature type="domain" description="Xaa-Pro dipeptidyl-peptidase-like" evidence="2">
    <location>
        <begin position="17"/>
        <end position="150"/>
    </location>
</feature>
<reference evidence="3" key="2">
    <citation type="journal article" date="2023" name="IMA Fungus">
        <title>Comparative genomic study of the Penicillium genus elucidates a diverse pangenome and 15 lateral gene transfer events.</title>
        <authorList>
            <person name="Petersen C."/>
            <person name="Sorensen T."/>
            <person name="Nielsen M.R."/>
            <person name="Sondergaard T.E."/>
            <person name="Sorensen J.L."/>
            <person name="Fitzpatrick D.A."/>
            <person name="Frisvad J.C."/>
            <person name="Nielsen K.L."/>
        </authorList>
    </citation>
    <scope>NUCLEOTIDE SEQUENCE</scope>
    <source>
        <strain evidence="3">IBT 20477</strain>
    </source>
</reference>
<protein>
    <submittedName>
        <fullName evidence="3">Alpha beta hydrolase</fullName>
    </submittedName>
</protein>
<gene>
    <name evidence="3" type="ORF">N7449_002130</name>
</gene>
<keyword evidence="1 3" id="KW-0378">Hydrolase</keyword>
<dbReference type="AlphaFoldDB" id="A0A9W9MUJ3"/>
<dbReference type="Pfam" id="PF02129">
    <property type="entry name" value="Peptidase_S15"/>
    <property type="match status" value="1"/>
</dbReference>
<keyword evidence="4" id="KW-1185">Reference proteome</keyword>